<protein>
    <submittedName>
        <fullName evidence="8">Outer membrane porin F</fullName>
    </submittedName>
</protein>
<evidence type="ECO:0000256" key="1">
    <source>
        <dbReference type="ARBA" id="ARBA00004442"/>
    </source>
</evidence>
<keyword evidence="2 4" id="KW-0472">Membrane</keyword>
<dbReference type="InterPro" id="IPR050330">
    <property type="entry name" value="Bact_OuterMem_StrucFunc"/>
</dbReference>
<evidence type="ECO:0000259" key="7">
    <source>
        <dbReference type="PROSITE" id="PS51123"/>
    </source>
</evidence>
<feature type="domain" description="OmpA-like" evidence="7">
    <location>
        <begin position="228"/>
        <end position="342"/>
    </location>
</feature>
<dbReference type="InterPro" id="IPR036737">
    <property type="entry name" value="OmpA-like_sf"/>
</dbReference>
<evidence type="ECO:0000256" key="3">
    <source>
        <dbReference type="ARBA" id="ARBA00023237"/>
    </source>
</evidence>
<feature type="chain" id="PRO_5025454736" evidence="6">
    <location>
        <begin position="33"/>
        <end position="342"/>
    </location>
</feature>
<dbReference type="PANTHER" id="PTHR30329">
    <property type="entry name" value="STATOR ELEMENT OF FLAGELLAR MOTOR COMPLEX"/>
    <property type="match status" value="1"/>
</dbReference>
<keyword evidence="3" id="KW-0998">Cell outer membrane</keyword>
<evidence type="ECO:0000256" key="4">
    <source>
        <dbReference type="PROSITE-ProRule" id="PRU00473"/>
    </source>
</evidence>
<organism evidence="8">
    <name type="scientific">Variovorax paradoxus</name>
    <dbReference type="NCBI Taxonomy" id="34073"/>
    <lineage>
        <taxon>Bacteria</taxon>
        <taxon>Pseudomonadati</taxon>
        <taxon>Pseudomonadota</taxon>
        <taxon>Betaproteobacteria</taxon>
        <taxon>Burkholderiales</taxon>
        <taxon>Comamonadaceae</taxon>
        <taxon>Variovorax</taxon>
    </lineage>
</organism>
<dbReference type="PANTHER" id="PTHR30329:SF21">
    <property type="entry name" value="LIPOPROTEIN YIAD-RELATED"/>
    <property type="match status" value="1"/>
</dbReference>
<dbReference type="SUPFAM" id="SSF103088">
    <property type="entry name" value="OmpA-like"/>
    <property type="match status" value="1"/>
</dbReference>
<evidence type="ECO:0000313" key="8">
    <source>
        <dbReference type="EMBL" id="CAA2106488.1"/>
    </source>
</evidence>
<dbReference type="GO" id="GO:0009279">
    <property type="term" value="C:cell outer membrane"/>
    <property type="evidence" value="ECO:0007669"/>
    <property type="project" value="UniProtKB-SubCell"/>
</dbReference>
<feature type="region of interest" description="Disordered" evidence="5">
    <location>
        <begin position="311"/>
        <end position="334"/>
    </location>
</feature>
<reference evidence="8" key="1">
    <citation type="submission" date="2019-12" db="EMBL/GenBank/DDBJ databases">
        <authorList>
            <person name="Cremers G."/>
        </authorList>
    </citation>
    <scope>NUCLEOTIDE SEQUENCE</scope>
    <source>
        <strain evidence="8">Vvax</strain>
    </source>
</reference>
<accession>A0A679JG23</accession>
<gene>
    <name evidence="8" type="primary">oprF_2</name>
    <name evidence="8" type="ORF">VVAX_03764</name>
</gene>
<dbReference type="InterPro" id="IPR006665">
    <property type="entry name" value="OmpA-like"/>
</dbReference>
<dbReference type="Pfam" id="PF00691">
    <property type="entry name" value="OmpA"/>
    <property type="match status" value="1"/>
</dbReference>
<dbReference type="PRINTS" id="PR01021">
    <property type="entry name" value="OMPADOMAIN"/>
</dbReference>
<name>A0A679JG23_VARPD</name>
<proteinExistence type="predicted"/>
<dbReference type="AlphaFoldDB" id="A0A679JG23"/>
<evidence type="ECO:0000256" key="6">
    <source>
        <dbReference type="SAM" id="SignalP"/>
    </source>
</evidence>
<feature type="signal peptide" evidence="6">
    <location>
        <begin position="1"/>
        <end position="32"/>
    </location>
</feature>
<dbReference type="Gene3D" id="3.30.1330.60">
    <property type="entry name" value="OmpA-like domain"/>
    <property type="match status" value="1"/>
</dbReference>
<dbReference type="CDD" id="cd07185">
    <property type="entry name" value="OmpA_C-like"/>
    <property type="match status" value="1"/>
</dbReference>
<sequence length="342" mass="37372">MPSTNSPSAFMARFTRLAGAAMLSLAAASPFAAEPAKDHPLVGRYEGSVLDGYKAAAYDEVGLIKEPFQNWGGGKPDLLQVEGKVTLYLYRLPKERSLLEVQRNYESSLKAKGFDVMFTCGTANASCYKPRPNSVDTNTPYDFALAFDNPEWPRLGSRGDYARNYFGVSGRYLLAKKTGPTGTVYASIALAEHNADVGNYAFVRVVESKAMEDNKIVFVDATAMQKSLAETGRVNLYGILFDLDKDIIRPESQPTLDEMTKLMRSNPPLKLSVVGHTDAQGDAKHNDDLSKRRALAVIAVLVKAGVDPRRFTTRGAGASEPVAPNDNEAGRAKNRRVELVRL</sequence>
<evidence type="ECO:0000256" key="2">
    <source>
        <dbReference type="ARBA" id="ARBA00023136"/>
    </source>
</evidence>
<keyword evidence="6" id="KW-0732">Signal</keyword>
<comment type="subcellular location">
    <subcellularLocation>
        <location evidence="1">Cell outer membrane</location>
    </subcellularLocation>
</comment>
<dbReference type="InterPro" id="IPR006664">
    <property type="entry name" value="OMP_bac"/>
</dbReference>
<dbReference type="PROSITE" id="PS51123">
    <property type="entry name" value="OMPA_2"/>
    <property type="match status" value="1"/>
</dbReference>
<evidence type="ECO:0000256" key="5">
    <source>
        <dbReference type="SAM" id="MobiDB-lite"/>
    </source>
</evidence>
<dbReference type="EMBL" id="LR743507">
    <property type="protein sequence ID" value="CAA2106488.1"/>
    <property type="molecule type" value="Genomic_DNA"/>
</dbReference>